<dbReference type="GO" id="GO:0042773">
    <property type="term" value="P:ATP synthesis coupled electron transport"/>
    <property type="evidence" value="ECO:0007669"/>
    <property type="project" value="InterPro"/>
</dbReference>
<keyword evidence="4" id="KW-0150">Chloroplast</keyword>
<evidence type="ECO:0000256" key="4">
    <source>
        <dbReference type="ARBA" id="ARBA00022528"/>
    </source>
</evidence>
<proteinExistence type="inferred from homology"/>
<evidence type="ECO:0000256" key="3">
    <source>
        <dbReference type="ARBA" id="ARBA00022448"/>
    </source>
</evidence>
<feature type="transmembrane region" description="Helical" evidence="13">
    <location>
        <begin position="43"/>
        <end position="68"/>
    </location>
</feature>
<feature type="transmembrane region" description="Helical" evidence="13">
    <location>
        <begin position="6"/>
        <end position="22"/>
    </location>
</feature>
<evidence type="ECO:0000256" key="5">
    <source>
        <dbReference type="ARBA" id="ARBA00022692"/>
    </source>
</evidence>
<keyword evidence="3" id="KW-0813">Transport</keyword>
<comment type="subcellular location">
    <subcellularLocation>
        <location evidence="1">Membrane</location>
        <topology evidence="1">Multi-pass membrane protein</topology>
    </subcellularLocation>
</comment>
<evidence type="ECO:0000256" key="9">
    <source>
        <dbReference type="ARBA" id="ARBA00022989"/>
    </source>
</evidence>
<keyword evidence="5 13" id="KW-0812">Transmembrane</keyword>
<evidence type="ECO:0000313" key="14">
    <source>
        <dbReference type="EMBL" id="KAG6687979.1"/>
    </source>
</evidence>
<dbReference type="EMBL" id="CM031835">
    <property type="protein sequence ID" value="KAG6687979.1"/>
    <property type="molecule type" value="Genomic_DNA"/>
</dbReference>
<evidence type="ECO:0000256" key="1">
    <source>
        <dbReference type="ARBA" id="ARBA00004141"/>
    </source>
</evidence>
<keyword evidence="12 13" id="KW-0472">Membrane</keyword>
<evidence type="ECO:0000256" key="12">
    <source>
        <dbReference type="ARBA" id="ARBA00023136"/>
    </source>
</evidence>
<dbReference type="GO" id="GO:0030964">
    <property type="term" value="C:NADH dehydrogenase complex"/>
    <property type="evidence" value="ECO:0007669"/>
    <property type="project" value="TreeGrafter"/>
</dbReference>
<evidence type="ECO:0008006" key="16">
    <source>
        <dbReference type="Google" id="ProtNLM"/>
    </source>
</evidence>
<sequence length="73" mass="8221">MTLEHVLVVSGYLFSINIYGLITSRNMVRAFMCFELILNAVNINFEIFFSIFVIAILAAEITIGPAIVFKSFI</sequence>
<gene>
    <name evidence="14" type="ORF">I3842_11G101700</name>
</gene>
<keyword evidence="8" id="KW-0618">Plastoquinone</keyword>
<evidence type="ECO:0000313" key="15">
    <source>
        <dbReference type="Proteomes" id="UP000811246"/>
    </source>
</evidence>
<protein>
    <recommendedName>
        <fullName evidence="16">NADH dehydrogenase subunit 4L</fullName>
    </recommendedName>
</protein>
<keyword evidence="9 13" id="KW-1133">Transmembrane helix</keyword>
<dbReference type="GO" id="GO:0016651">
    <property type="term" value="F:oxidoreductase activity, acting on NAD(P)H"/>
    <property type="evidence" value="ECO:0007669"/>
    <property type="project" value="InterPro"/>
</dbReference>
<keyword evidence="10" id="KW-0520">NAD</keyword>
<keyword evidence="4" id="KW-0934">Plastid</keyword>
<evidence type="ECO:0000256" key="11">
    <source>
        <dbReference type="ARBA" id="ARBA00023078"/>
    </source>
</evidence>
<comment type="caution">
    <text evidence="14">The sequence shown here is derived from an EMBL/GenBank/DDBJ whole genome shotgun (WGS) entry which is preliminary data.</text>
</comment>
<dbReference type="Proteomes" id="UP000811246">
    <property type="component" value="Chromosome 11"/>
</dbReference>
<accession>A0A922DP13</accession>
<reference evidence="14" key="1">
    <citation type="submission" date="2021-01" db="EMBL/GenBank/DDBJ databases">
        <authorList>
            <person name="Lovell J.T."/>
            <person name="Bentley N."/>
            <person name="Bhattarai G."/>
            <person name="Jenkins J.W."/>
            <person name="Sreedasyam A."/>
            <person name="Alarcon Y."/>
            <person name="Bock C."/>
            <person name="Boston L."/>
            <person name="Carlson J."/>
            <person name="Cervantes K."/>
            <person name="Clermont K."/>
            <person name="Krom N."/>
            <person name="Kubenka K."/>
            <person name="Mamidi S."/>
            <person name="Mattison C."/>
            <person name="Monteros M."/>
            <person name="Pisani C."/>
            <person name="Plott C."/>
            <person name="Rajasekar S."/>
            <person name="Rhein H.S."/>
            <person name="Rohla C."/>
            <person name="Song M."/>
            <person name="Hilaire R.S."/>
            <person name="Shu S."/>
            <person name="Wells L."/>
            <person name="Wang X."/>
            <person name="Webber J."/>
            <person name="Heerema R.J."/>
            <person name="Klein P."/>
            <person name="Conner P."/>
            <person name="Grauke L."/>
            <person name="Grimwood J."/>
            <person name="Schmutz J."/>
            <person name="Randall J.J."/>
        </authorList>
    </citation>
    <scope>NUCLEOTIDE SEQUENCE</scope>
    <source>
        <tissue evidence="14">Leaf</tissue>
    </source>
</reference>
<evidence type="ECO:0000256" key="8">
    <source>
        <dbReference type="ARBA" id="ARBA00022957"/>
    </source>
</evidence>
<dbReference type="GO" id="GO:0048038">
    <property type="term" value="F:quinone binding"/>
    <property type="evidence" value="ECO:0007669"/>
    <property type="project" value="UniProtKB-KW"/>
</dbReference>
<keyword evidence="11" id="KW-0793">Thylakoid</keyword>
<name>A0A922DP13_CARIL</name>
<dbReference type="Pfam" id="PF00420">
    <property type="entry name" value="Oxidored_q2"/>
    <property type="match status" value="1"/>
</dbReference>
<dbReference type="PANTHER" id="PTHR11434:SF16">
    <property type="entry name" value="NADH-UBIQUINONE OXIDOREDUCTASE CHAIN 4L"/>
    <property type="match status" value="1"/>
</dbReference>
<evidence type="ECO:0000256" key="6">
    <source>
        <dbReference type="ARBA" id="ARBA00022719"/>
    </source>
</evidence>
<evidence type="ECO:0000256" key="13">
    <source>
        <dbReference type="SAM" id="Phobius"/>
    </source>
</evidence>
<dbReference type="InterPro" id="IPR039428">
    <property type="entry name" value="NUOK/Mnh_C1-like"/>
</dbReference>
<keyword evidence="7" id="KW-0521">NADP</keyword>
<evidence type="ECO:0000256" key="7">
    <source>
        <dbReference type="ARBA" id="ARBA00022857"/>
    </source>
</evidence>
<organism evidence="14 15">
    <name type="scientific">Carya illinoinensis</name>
    <name type="common">Pecan</name>
    <dbReference type="NCBI Taxonomy" id="32201"/>
    <lineage>
        <taxon>Eukaryota</taxon>
        <taxon>Viridiplantae</taxon>
        <taxon>Streptophyta</taxon>
        <taxon>Embryophyta</taxon>
        <taxon>Tracheophyta</taxon>
        <taxon>Spermatophyta</taxon>
        <taxon>Magnoliopsida</taxon>
        <taxon>eudicotyledons</taxon>
        <taxon>Gunneridae</taxon>
        <taxon>Pentapetalae</taxon>
        <taxon>rosids</taxon>
        <taxon>fabids</taxon>
        <taxon>Fagales</taxon>
        <taxon>Juglandaceae</taxon>
        <taxon>Carya</taxon>
    </lineage>
</organism>
<dbReference type="PANTHER" id="PTHR11434">
    <property type="entry name" value="NADH-UBIQUINONE OXIDOREDUCTASE SUBUNIT ND4L"/>
    <property type="match status" value="1"/>
</dbReference>
<evidence type="ECO:0000256" key="2">
    <source>
        <dbReference type="ARBA" id="ARBA00010519"/>
    </source>
</evidence>
<dbReference type="AlphaFoldDB" id="A0A922DP13"/>
<keyword evidence="6" id="KW-0874">Quinone</keyword>
<comment type="similarity">
    <text evidence="2">Belongs to the complex I subunit 4L family.</text>
</comment>
<evidence type="ECO:0000256" key="10">
    <source>
        <dbReference type="ARBA" id="ARBA00023027"/>
    </source>
</evidence>
<dbReference type="InterPro" id="IPR001133">
    <property type="entry name" value="NADH_UbQ_OxRdtase_chain4L/K"/>
</dbReference>